<feature type="compositionally biased region" description="Acidic residues" evidence="1">
    <location>
        <begin position="119"/>
        <end position="131"/>
    </location>
</feature>
<sequence length="150" mass="16036">HDAPARPARRLVAAGHPITSAARPRHRHAGRAGQHALFRGRGRAGDGDEYAEAQGAGRRGRAESQDGRGRVPVFLPHGRDARARVDAGRRQRQSDARHRHTAQSVGWRSGGAGAGGWPDEVDGAEDQDAEPLSEQRGRSGGRSEGGRRVL</sequence>
<comment type="caution">
    <text evidence="2">The sequence shown here is derived from an EMBL/GenBank/DDBJ whole genome shotgun (WGS) entry which is preliminary data.</text>
</comment>
<feature type="compositionally biased region" description="Basic and acidic residues" evidence="1">
    <location>
        <begin position="77"/>
        <end position="96"/>
    </location>
</feature>
<evidence type="ECO:0000313" key="3">
    <source>
        <dbReference type="Proteomes" id="UP001357485"/>
    </source>
</evidence>
<keyword evidence="3" id="KW-1185">Reference proteome</keyword>
<feature type="region of interest" description="Disordered" evidence="1">
    <location>
        <begin position="1"/>
        <end position="150"/>
    </location>
</feature>
<evidence type="ECO:0000256" key="1">
    <source>
        <dbReference type="SAM" id="MobiDB-lite"/>
    </source>
</evidence>
<gene>
    <name evidence="2" type="ORF">LTR16_007386</name>
</gene>
<dbReference type="EMBL" id="JAVRRA010009775">
    <property type="protein sequence ID" value="KAK5245151.1"/>
    <property type="molecule type" value="Genomic_DNA"/>
</dbReference>
<reference evidence="2 3" key="1">
    <citation type="submission" date="2023-08" db="EMBL/GenBank/DDBJ databases">
        <title>Black Yeasts Isolated from many extreme environments.</title>
        <authorList>
            <person name="Coleine C."/>
            <person name="Stajich J.E."/>
            <person name="Selbmann L."/>
        </authorList>
    </citation>
    <scope>NUCLEOTIDE SEQUENCE [LARGE SCALE GENOMIC DNA]</scope>
    <source>
        <strain evidence="2 3">CCFEE 536</strain>
    </source>
</reference>
<proteinExistence type="predicted"/>
<accession>A0ABR0LV85</accession>
<name>A0ABR0LV85_9PEZI</name>
<organism evidence="2 3">
    <name type="scientific">Cryomyces antarcticus</name>
    <dbReference type="NCBI Taxonomy" id="329879"/>
    <lineage>
        <taxon>Eukaryota</taxon>
        <taxon>Fungi</taxon>
        <taxon>Dikarya</taxon>
        <taxon>Ascomycota</taxon>
        <taxon>Pezizomycotina</taxon>
        <taxon>Dothideomycetes</taxon>
        <taxon>Dothideomycetes incertae sedis</taxon>
        <taxon>Cryomyces</taxon>
    </lineage>
</organism>
<feature type="non-terminal residue" evidence="2">
    <location>
        <position position="1"/>
    </location>
</feature>
<evidence type="ECO:0000313" key="2">
    <source>
        <dbReference type="EMBL" id="KAK5245151.1"/>
    </source>
</evidence>
<dbReference type="Proteomes" id="UP001357485">
    <property type="component" value="Unassembled WGS sequence"/>
</dbReference>
<protein>
    <submittedName>
        <fullName evidence="2">Uncharacterized protein</fullName>
    </submittedName>
</protein>
<feature type="compositionally biased region" description="Basic and acidic residues" evidence="1">
    <location>
        <begin position="60"/>
        <end position="69"/>
    </location>
</feature>
<feature type="non-terminal residue" evidence="2">
    <location>
        <position position="150"/>
    </location>
</feature>